<evidence type="ECO:0000313" key="2">
    <source>
        <dbReference type="Proteomes" id="UP000184356"/>
    </source>
</evidence>
<sequence length="208" mass="23888">MLADWDEAFTGADQNEQVIRGRLNSIVVSILAAKRREQHGPGQHGATSNEPTPQYKSLRWALERTLNFNWKIKEKMTKIQGRVDFALWYGSREDVETNMVVVEAKRLDEADLGVPQAIIYMARKQAGRTNWPIYGIATDSWDWHFLRLDPNGVVSKHFMDWRRDPIEVVSWIHKIMDQAACLTPVSSQTLSRQPTVEESSDLGWLPNL</sequence>
<dbReference type="GeneID" id="63760194"/>
<reference evidence="2" key="1">
    <citation type="journal article" date="2017" name="Genome Biol.">
        <title>Comparative genomics reveals high biological diversity and specific adaptations in the industrially and medically important fungal genus Aspergillus.</title>
        <authorList>
            <person name="de Vries R.P."/>
            <person name="Riley R."/>
            <person name="Wiebenga A."/>
            <person name="Aguilar-Osorio G."/>
            <person name="Amillis S."/>
            <person name="Uchima C.A."/>
            <person name="Anderluh G."/>
            <person name="Asadollahi M."/>
            <person name="Askin M."/>
            <person name="Barry K."/>
            <person name="Battaglia E."/>
            <person name="Bayram O."/>
            <person name="Benocci T."/>
            <person name="Braus-Stromeyer S.A."/>
            <person name="Caldana C."/>
            <person name="Canovas D."/>
            <person name="Cerqueira G.C."/>
            <person name="Chen F."/>
            <person name="Chen W."/>
            <person name="Choi C."/>
            <person name="Clum A."/>
            <person name="Dos Santos R.A."/>
            <person name="Damasio A.R."/>
            <person name="Diallinas G."/>
            <person name="Emri T."/>
            <person name="Fekete E."/>
            <person name="Flipphi M."/>
            <person name="Freyberg S."/>
            <person name="Gallo A."/>
            <person name="Gournas C."/>
            <person name="Habgood R."/>
            <person name="Hainaut M."/>
            <person name="Harispe M.L."/>
            <person name="Henrissat B."/>
            <person name="Hilden K.S."/>
            <person name="Hope R."/>
            <person name="Hossain A."/>
            <person name="Karabika E."/>
            <person name="Karaffa L."/>
            <person name="Karanyi Z."/>
            <person name="Krasevec N."/>
            <person name="Kuo A."/>
            <person name="Kusch H."/>
            <person name="LaButti K."/>
            <person name="Lagendijk E.L."/>
            <person name="Lapidus A."/>
            <person name="Levasseur A."/>
            <person name="Lindquist E."/>
            <person name="Lipzen A."/>
            <person name="Logrieco A.F."/>
            <person name="MacCabe A."/>
            <person name="Maekelae M.R."/>
            <person name="Malavazi I."/>
            <person name="Melin P."/>
            <person name="Meyer V."/>
            <person name="Mielnichuk N."/>
            <person name="Miskei M."/>
            <person name="Molnar A.P."/>
            <person name="Mule G."/>
            <person name="Ngan C.Y."/>
            <person name="Orejas M."/>
            <person name="Orosz E."/>
            <person name="Ouedraogo J.P."/>
            <person name="Overkamp K.M."/>
            <person name="Park H.-S."/>
            <person name="Perrone G."/>
            <person name="Piumi F."/>
            <person name="Punt P.J."/>
            <person name="Ram A.F."/>
            <person name="Ramon A."/>
            <person name="Rauscher S."/>
            <person name="Record E."/>
            <person name="Riano-Pachon D.M."/>
            <person name="Robert V."/>
            <person name="Roehrig J."/>
            <person name="Ruller R."/>
            <person name="Salamov A."/>
            <person name="Salih N.S."/>
            <person name="Samson R.A."/>
            <person name="Sandor E."/>
            <person name="Sanguinetti M."/>
            <person name="Schuetze T."/>
            <person name="Sepcic K."/>
            <person name="Shelest E."/>
            <person name="Sherlock G."/>
            <person name="Sophianopoulou V."/>
            <person name="Squina F.M."/>
            <person name="Sun H."/>
            <person name="Susca A."/>
            <person name="Todd R.B."/>
            <person name="Tsang A."/>
            <person name="Unkles S.E."/>
            <person name="van de Wiele N."/>
            <person name="van Rossen-Uffink D."/>
            <person name="Oliveira J.V."/>
            <person name="Vesth T.C."/>
            <person name="Visser J."/>
            <person name="Yu J.-H."/>
            <person name="Zhou M."/>
            <person name="Andersen M.R."/>
            <person name="Archer D.B."/>
            <person name="Baker S.E."/>
            <person name="Benoit I."/>
            <person name="Brakhage A.A."/>
            <person name="Braus G.H."/>
            <person name="Fischer R."/>
            <person name="Frisvad J.C."/>
            <person name="Goldman G.H."/>
            <person name="Houbraken J."/>
            <person name="Oakley B."/>
            <person name="Pocsi I."/>
            <person name="Scazzocchio C."/>
            <person name="Seiboth B."/>
            <person name="vanKuyk P.A."/>
            <person name="Wortman J."/>
            <person name="Dyer P.S."/>
            <person name="Grigoriev I.V."/>
        </authorList>
    </citation>
    <scope>NUCLEOTIDE SEQUENCE [LARGE SCALE GENOMIC DNA]</scope>
    <source>
        <strain evidence="2">CBS 593.65</strain>
    </source>
</reference>
<accession>A0A1L9TVK1</accession>
<dbReference type="RefSeq" id="XP_040707257.1">
    <property type="nucleotide sequence ID" value="XM_040844121.1"/>
</dbReference>
<evidence type="ECO:0000313" key="1">
    <source>
        <dbReference type="EMBL" id="OJJ63451.1"/>
    </source>
</evidence>
<name>A0A1L9TVK1_9EURO</name>
<dbReference type="Proteomes" id="UP000184356">
    <property type="component" value="Unassembled WGS sequence"/>
</dbReference>
<proteinExistence type="predicted"/>
<dbReference type="STRING" id="1036612.A0A1L9TVK1"/>
<dbReference type="OrthoDB" id="2103397at2759"/>
<organism evidence="1 2">
    <name type="scientific">Aspergillus sydowii CBS 593.65</name>
    <dbReference type="NCBI Taxonomy" id="1036612"/>
    <lineage>
        <taxon>Eukaryota</taxon>
        <taxon>Fungi</taxon>
        <taxon>Dikarya</taxon>
        <taxon>Ascomycota</taxon>
        <taxon>Pezizomycotina</taxon>
        <taxon>Eurotiomycetes</taxon>
        <taxon>Eurotiomycetidae</taxon>
        <taxon>Eurotiales</taxon>
        <taxon>Aspergillaceae</taxon>
        <taxon>Aspergillus</taxon>
        <taxon>Aspergillus subgen. Nidulantes</taxon>
    </lineage>
</organism>
<dbReference type="EMBL" id="KV878582">
    <property type="protein sequence ID" value="OJJ63451.1"/>
    <property type="molecule type" value="Genomic_DNA"/>
</dbReference>
<dbReference type="AlphaFoldDB" id="A0A1L9TVK1"/>
<dbReference type="VEuPathDB" id="FungiDB:ASPSYDRAFT_234953"/>
<gene>
    <name evidence="1" type="ORF">ASPSYDRAFT_234953</name>
</gene>
<keyword evidence="2" id="KW-1185">Reference proteome</keyword>
<protein>
    <recommendedName>
        <fullName evidence="3">Type I restriction enzyme R protein N-terminal domain-containing protein</fullName>
    </recommendedName>
</protein>
<evidence type="ECO:0008006" key="3">
    <source>
        <dbReference type="Google" id="ProtNLM"/>
    </source>
</evidence>